<name>A0A1B1YV99_9GAMM</name>
<dbReference type="PANTHER" id="PTHR38764:SF1">
    <property type="entry name" value="ACYL CARRIER PROTEIN PHOSPHODIESTERASE"/>
    <property type="match status" value="1"/>
</dbReference>
<dbReference type="PANTHER" id="PTHR38764">
    <property type="entry name" value="ACYL CARRIER PROTEIN PHOSPHODIESTERASE"/>
    <property type="match status" value="1"/>
</dbReference>
<evidence type="ECO:0008006" key="7">
    <source>
        <dbReference type="Google" id="ProtNLM"/>
    </source>
</evidence>
<reference evidence="6" key="1">
    <citation type="submission" date="2016-03" db="EMBL/GenBank/DDBJ databases">
        <title>Complete genome sequence of Solimmundus cernigliae, representing a novel lineage of polycyclic aromatic hydrocarbon degraders within the Gammaproteobacteria.</title>
        <authorList>
            <person name="Singleton D.R."/>
            <person name="Dickey A.N."/>
            <person name="Scholl E.H."/>
            <person name="Wright F.A."/>
            <person name="Aitken M.D."/>
        </authorList>
    </citation>
    <scope>NUCLEOTIDE SEQUENCE [LARGE SCALE GENOMIC DNA]</scope>
    <source>
        <strain evidence="6">TR3.2</strain>
    </source>
</reference>
<keyword evidence="4" id="KW-0276">Fatty acid metabolism</keyword>
<dbReference type="Proteomes" id="UP000092952">
    <property type="component" value="Chromosome"/>
</dbReference>
<dbReference type="AlphaFoldDB" id="A0A1B1YV99"/>
<keyword evidence="4" id="KW-0275">Fatty acid biosynthesis</keyword>
<evidence type="ECO:0000256" key="1">
    <source>
        <dbReference type="ARBA" id="ARBA00022516"/>
    </source>
</evidence>
<dbReference type="EMBL" id="CP014671">
    <property type="protein sequence ID" value="ANX04647.1"/>
    <property type="molecule type" value="Genomic_DNA"/>
</dbReference>
<dbReference type="KEGG" id="gbi:PG2T_11050"/>
<proteinExistence type="predicted"/>
<keyword evidence="2" id="KW-0378">Hydrolase</keyword>
<dbReference type="InParanoid" id="A0A1B1YV99"/>
<evidence type="ECO:0000256" key="4">
    <source>
        <dbReference type="ARBA" id="ARBA00023160"/>
    </source>
</evidence>
<organism evidence="5 6">
    <name type="scientific">Immundisolibacter cernigliae</name>
    <dbReference type="NCBI Taxonomy" id="1810504"/>
    <lineage>
        <taxon>Bacteria</taxon>
        <taxon>Pseudomonadati</taxon>
        <taxon>Pseudomonadota</taxon>
        <taxon>Gammaproteobacteria</taxon>
        <taxon>Immundisolibacterales</taxon>
        <taxon>Immundisolibacteraceae</taxon>
        <taxon>Immundisolibacter</taxon>
    </lineage>
</organism>
<evidence type="ECO:0000256" key="2">
    <source>
        <dbReference type="ARBA" id="ARBA00022801"/>
    </source>
</evidence>
<gene>
    <name evidence="5" type="ORF">PG2T_11050</name>
</gene>
<keyword evidence="1" id="KW-0444">Lipid biosynthesis</keyword>
<protein>
    <recommendedName>
        <fullName evidence="7">ACP phosphodiesterase</fullName>
    </recommendedName>
</protein>
<sequence length="200" mass="21886">MNVLAHALIAQQAGCSLVGNLLGDFVRGAPPPHYPPAWQDGIRLHRRIDGFVDRHAASARSVARLPAEQRRWARVALDVYYDHLLACDWARYSSVPLARFAAGVYATLDEHHPALPPNLVRFAGFMASRDLLAGYREPAVIAEVLARMAGRVRRPNTLANVFPDLAAARDGIAQDFSQLFPATLAFARSEVVARCVQPAA</sequence>
<dbReference type="InterPro" id="IPR007431">
    <property type="entry name" value="ACP_PD"/>
</dbReference>
<keyword evidence="3" id="KW-0443">Lipid metabolism</keyword>
<dbReference type="OrthoDB" id="8442777at2"/>
<evidence type="ECO:0000313" key="6">
    <source>
        <dbReference type="Proteomes" id="UP000092952"/>
    </source>
</evidence>
<dbReference type="FunCoup" id="A0A1B1YV99">
    <property type="interactions" value="21"/>
</dbReference>
<dbReference type="Pfam" id="PF04336">
    <property type="entry name" value="ACP_PD"/>
    <property type="match status" value="1"/>
</dbReference>
<accession>A0A1B1YV99</accession>
<evidence type="ECO:0000313" key="5">
    <source>
        <dbReference type="EMBL" id="ANX04647.1"/>
    </source>
</evidence>
<evidence type="ECO:0000256" key="3">
    <source>
        <dbReference type="ARBA" id="ARBA00023098"/>
    </source>
</evidence>
<dbReference type="PIRSF" id="PIRSF011489">
    <property type="entry name" value="DUF479"/>
    <property type="match status" value="1"/>
</dbReference>
<dbReference type="STRING" id="1810504.PG2T_11050"/>
<dbReference type="GO" id="GO:0008770">
    <property type="term" value="F:[acyl-carrier-protein] phosphodiesterase activity"/>
    <property type="evidence" value="ECO:0007669"/>
    <property type="project" value="InterPro"/>
</dbReference>
<dbReference type="GO" id="GO:0006633">
    <property type="term" value="P:fatty acid biosynthetic process"/>
    <property type="evidence" value="ECO:0007669"/>
    <property type="project" value="UniProtKB-KW"/>
</dbReference>
<keyword evidence="6" id="KW-1185">Reference proteome</keyword>